<dbReference type="RefSeq" id="WP_045087282.1">
    <property type="nucleotide sequence ID" value="NZ_LN824141.1"/>
</dbReference>
<proteinExistence type="predicted"/>
<dbReference type="STRING" id="1006576.DTL3_0373"/>
<dbReference type="InterPro" id="IPR019734">
    <property type="entry name" value="TPR_rpt"/>
</dbReference>
<feature type="transmembrane region" description="Helical" evidence="2">
    <location>
        <begin position="370"/>
        <end position="388"/>
    </location>
</feature>
<dbReference type="SUPFAM" id="SSF48452">
    <property type="entry name" value="TPR-like"/>
    <property type="match status" value="1"/>
</dbReference>
<dbReference type="EMBL" id="LN824141">
    <property type="protein sequence ID" value="CEP77702.1"/>
    <property type="molecule type" value="Genomic_DNA"/>
</dbReference>
<keyword evidence="2" id="KW-0472">Membrane</keyword>
<dbReference type="AlphaFoldDB" id="A0A0C7NP75"/>
<accession>A0A0C7NP75</accession>
<organism evidence="3 4">
    <name type="scientific">Defluviitoga tunisiensis</name>
    <dbReference type="NCBI Taxonomy" id="1006576"/>
    <lineage>
        <taxon>Bacteria</taxon>
        <taxon>Thermotogati</taxon>
        <taxon>Thermotogota</taxon>
        <taxon>Thermotogae</taxon>
        <taxon>Petrotogales</taxon>
        <taxon>Petrotogaceae</taxon>
        <taxon>Defluviitoga</taxon>
    </lineage>
</organism>
<dbReference type="PROSITE" id="PS50005">
    <property type="entry name" value="TPR"/>
    <property type="match status" value="1"/>
</dbReference>
<dbReference type="Gene3D" id="1.25.40.10">
    <property type="entry name" value="Tetratricopeptide repeat domain"/>
    <property type="match status" value="1"/>
</dbReference>
<dbReference type="HOGENOM" id="CLU_575938_0_0_0"/>
<dbReference type="InterPro" id="IPR011990">
    <property type="entry name" value="TPR-like_helical_dom_sf"/>
</dbReference>
<gene>
    <name evidence="3" type="ORF">DTL3_0373</name>
</gene>
<evidence type="ECO:0000313" key="3">
    <source>
        <dbReference type="EMBL" id="CEP77702.1"/>
    </source>
</evidence>
<reference evidence="4" key="1">
    <citation type="submission" date="2014-11" db="EMBL/GenBank/DDBJ databases">
        <authorList>
            <person name="Wibberg D."/>
        </authorList>
    </citation>
    <scope>NUCLEOTIDE SEQUENCE [LARGE SCALE GENOMIC DNA]</scope>
    <source>
        <strain evidence="4">L3</strain>
    </source>
</reference>
<keyword evidence="2" id="KW-1133">Transmembrane helix</keyword>
<feature type="repeat" description="TPR" evidence="1">
    <location>
        <begin position="424"/>
        <end position="457"/>
    </location>
</feature>
<evidence type="ECO:0000313" key="4">
    <source>
        <dbReference type="Proteomes" id="UP000032809"/>
    </source>
</evidence>
<sequence>MKKCILTLSILFLSISSIFGALSIDDLINLSKNTGTLELAWERFLEYLQDNPSDERISEVGELISAKIYLYNKYKDFYFVNELITENIKSFCINLGVLSTDFRIPKEDTEKIIFIFPQIPDIVEEILTTGNFSEPSYKYLYKLEGLNYFIIVDSYDLFVQKIIENSIKLPIFFDEDMKHFVLTFVPKNNFALFEEIINKSKYIVNEENYLGIYSLLSFLNDNNALKQSLVIYSQLDKYFSLKKELTSLNNSVFFVEKQELSSFISQVFDVGNELKDLQIEKTLLSNMYYSLLRTLNSKLENIQELVPIEKDFEELKFAFNNEINGEILKLQNNVVRIQSYPAGKASLSSSLAEQKSNEEAQNKNNTHSTFLYVVAGIGIGILFVFLYFELFPTYNKINFLCNIKLGKYAVHLAEKLVIKDPGNYKNFLILARAYEVLGDYTASIDAYRSAINLKDKNVFDKKE</sequence>
<evidence type="ECO:0000256" key="1">
    <source>
        <dbReference type="PROSITE-ProRule" id="PRU00339"/>
    </source>
</evidence>
<keyword evidence="1" id="KW-0802">TPR repeat</keyword>
<name>A0A0C7NP75_DEFTU</name>
<protein>
    <submittedName>
        <fullName evidence="3">Uncharacterized protein</fullName>
    </submittedName>
</protein>
<keyword evidence="4" id="KW-1185">Reference proteome</keyword>
<dbReference type="OrthoDB" id="42628at2"/>
<keyword evidence="2" id="KW-0812">Transmembrane</keyword>
<evidence type="ECO:0000256" key="2">
    <source>
        <dbReference type="SAM" id="Phobius"/>
    </source>
</evidence>
<dbReference type="KEGG" id="dtn:DTL3_0373"/>
<dbReference type="Proteomes" id="UP000032809">
    <property type="component" value="Chromosome I"/>
</dbReference>